<dbReference type="RefSeq" id="WP_013268793.1">
    <property type="nucleotide sequence ID" value="NC_014375.1"/>
</dbReference>
<reference evidence="2" key="1">
    <citation type="journal article" date="2011" name="J. Bacteriol.">
        <title>Genome sequences of eight morphologically diverse alphaproteobacteria.</title>
        <authorList>
            <consortium name="US DOE Joint Genome Institute"/>
            <person name="Brown P.J."/>
            <person name="Kysela D.T."/>
            <person name="Buechlein A."/>
            <person name="Hemmerich C."/>
            <person name="Brun Y.V."/>
        </authorList>
    </citation>
    <scope>NUCLEOTIDE SEQUENCE [LARGE SCALE GENOMIC DNA]</scope>
    <source>
        <strain evidence="2">ATCC 15264 / DSM 4735 / LMG 14903 / NBRC 16000 / CB 81</strain>
    </source>
</reference>
<proteinExistence type="predicted"/>
<dbReference type="AlphaFoldDB" id="D9QFX6"/>
<evidence type="ECO:0000313" key="1">
    <source>
        <dbReference type="EMBL" id="ADL00690.1"/>
    </source>
</evidence>
<dbReference type="InterPro" id="IPR004174">
    <property type="entry name" value="GpW"/>
</dbReference>
<sequence>MALTPEETAELVLLKSVRLDLISGQKVSKVTSGGRSVEFNQASLSRVEETIASLERRSRRRRGGAIGFTF</sequence>
<keyword evidence="2" id="KW-1185">Reference proteome</keyword>
<dbReference type="GO" id="GO:0019058">
    <property type="term" value="P:viral life cycle"/>
    <property type="evidence" value="ECO:0007669"/>
    <property type="project" value="InterPro"/>
</dbReference>
<organism evidence="1 2">
    <name type="scientific">Brevundimonas subvibrioides (strain ATCC 15264 / DSM 4735 / LMG 14903 / NBRC 16000 / CB 81)</name>
    <name type="common">Caulobacter subvibrioides</name>
    <dbReference type="NCBI Taxonomy" id="633149"/>
    <lineage>
        <taxon>Bacteria</taxon>
        <taxon>Pseudomonadati</taxon>
        <taxon>Pseudomonadota</taxon>
        <taxon>Alphaproteobacteria</taxon>
        <taxon>Caulobacterales</taxon>
        <taxon>Caulobacteraceae</taxon>
        <taxon>Brevundimonas</taxon>
    </lineage>
</organism>
<evidence type="ECO:0000313" key="2">
    <source>
        <dbReference type="Proteomes" id="UP000002696"/>
    </source>
</evidence>
<dbReference type="HOGENOM" id="CLU_2749865_0_0_5"/>
<dbReference type="InterPro" id="IPR036626">
    <property type="entry name" value="GpW_sf"/>
</dbReference>
<gene>
    <name evidence="1" type="ordered locus">Bresu_1378</name>
</gene>
<dbReference type="STRING" id="633149.Bresu_1378"/>
<dbReference type="KEGG" id="bsb:Bresu_1378"/>
<dbReference type="Proteomes" id="UP000002696">
    <property type="component" value="Chromosome"/>
</dbReference>
<accession>D9QFX6</accession>
<dbReference type="BioCyc" id="BSUB633149:G1GM8-1370-MONOMER"/>
<dbReference type="Gene3D" id="3.30.1580.10">
    <property type="entry name" value="Head-to-tail joining protein W"/>
    <property type="match status" value="1"/>
</dbReference>
<protein>
    <submittedName>
        <fullName evidence="1">Head-to-tail joining protein W gpW family protein</fullName>
    </submittedName>
</protein>
<dbReference type="Pfam" id="PF02831">
    <property type="entry name" value="gpW"/>
    <property type="match status" value="1"/>
</dbReference>
<dbReference type="SUPFAM" id="SSF64210">
    <property type="entry name" value="Head-to-tail joining protein W, gpW"/>
    <property type="match status" value="1"/>
</dbReference>
<name>D9QFX6_BRESC</name>
<dbReference type="EMBL" id="CP002102">
    <property type="protein sequence ID" value="ADL00690.1"/>
    <property type="molecule type" value="Genomic_DNA"/>
</dbReference>
<dbReference type="InParanoid" id="D9QFX6"/>